<evidence type="ECO:0000313" key="4">
    <source>
        <dbReference type="EMBL" id="GMS91160.1"/>
    </source>
</evidence>
<reference evidence="4" key="1">
    <citation type="submission" date="2023-10" db="EMBL/GenBank/DDBJ databases">
        <title>Genome assembly of Pristionchus species.</title>
        <authorList>
            <person name="Yoshida K."/>
            <person name="Sommer R.J."/>
        </authorList>
    </citation>
    <scope>NUCLEOTIDE SEQUENCE</scope>
    <source>
        <strain evidence="4">RS0144</strain>
    </source>
</reference>
<gene>
    <name evidence="4" type="ORF">PENTCL1PPCAC_13335</name>
</gene>
<dbReference type="Proteomes" id="UP001432027">
    <property type="component" value="Unassembled WGS sequence"/>
</dbReference>
<organism evidence="4 5">
    <name type="scientific">Pristionchus entomophagus</name>
    <dbReference type="NCBI Taxonomy" id="358040"/>
    <lineage>
        <taxon>Eukaryota</taxon>
        <taxon>Metazoa</taxon>
        <taxon>Ecdysozoa</taxon>
        <taxon>Nematoda</taxon>
        <taxon>Chromadorea</taxon>
        <taxon>Rhabditida</taxon>
        <taxon>Rhabditina</taxon>
        <taxon>Diplogasteromorpha</taxon>
        <taxon>Diplogasteroidea</taxon>
        <taxon>Neodiplogasteridae</taxon>
        <taxon>Pristionchus</taxon>
    </lineage>
</organism>
<keyword evidence="5" id="KW-1185">Reference proteome</keyword>
<evidence type="ECO:0000256" key="2">
    <source>
        <dbReference type="ARBA" id="ARBA00022741"/>
    </source>
</evidence>
<evidence type="ECO:0000313" key="5">
    <source>
        <dbReference type="Proteomes" id="UP001432027"/>
    </source>
</evidence>
<accession>A0AAV5T6L1</accession>
<proteinExistence type="predicted"/>
<dbReference type="EMBL" id="BTSX01000003">
    <property type="protein sequence ID" value="GMS91160.1"/>
    <property type="molecule type" value="Genomic_DNA"/>
</dbReference>
<sequence length="556" mass="63087">LPHCVMAGEVSPEQAESICEDIRLKTMGRPQTNDLNDESSSSSSLPKWDCLVLTAMNEQQKRIFDLQLADLPWREYAEKCVVVQDPPGIRAGSGGATVWVLKENRQNNYFDSESKMLLIHSGGYSQRTPHLSNVGKIFMTTPDETSFLERKLKGLRSLLPSLRSGIFIAASDVMEKIPITIDSIGEETDLLLIMHKSPLEVARNHGVYIVDEAGELERVLQKPSEKEMKEEGAIGDMSPDPWCFTDSAYFISSKITHRLLEFVAPNCPIKTEVCAYGDFMRSLGKKARKEAEAIDFTGLDPMEIKTRHNLHIWRLCLEACFKGAKIKLLDCGFDSFFHFGSIAECRQHFHNLMKDRRDIPLIPLHSTWEYKVGEETIVEYSNLPPNPYTVIGNRSIVSNCYVGRKKNLQTINIPDNVVVYSTPVVRNDRKGWVTVVIGTEDDVKMSYELGHVLWSGTKLKDYEGTSLWNAPLFTMTPGAEKSLLQSLRKYQHREADPEVLKCCGWSMADVVRYVDADKLVEYRRQRRELWWRYGPGSLGDPSPDWAPELPCSTSLR</sequence>
<keyword evidence="1" id="KW-0808">Transferase</keyword>
<dbReference type="GO" id="GO:0042350">
    <property type="term" value="P:GDP-L-fucose biosynthetic process"/>
    <property type="evidence" value="ECO:0007669"/>
    <property type="project" value="UniProtKB-ARBA"/>
</dbReference>
<dbReference type="InterPro" id="IPR012887">
    <property type="entry name" value="GDP_fucose_pyrophosphorylase"/>
</dbReference>
<dbReference type="AlphaFoldDB" id="A0AAV5T6L1"/>
<dbReference type="PANTHER" id="PTHR15045">
    <property type="entry name" value="FUCOSE-1-PHOSPHATE GUANYLYLTRANSFERASE"/>
    <property type="match status" value="1"/>
</dbReference>
<keyword evidence="2" id="KW-0547">Nucleotide-binding</keyword>
<feature type="non-terminal residue" evidence="4">
    <location>
        <position position="1"/>
    </location>
</feature>
<dbReference type="GO" id="GO:0016772">
    <property type="term" value="F:transferase activity, transferring phosphorus-containing groups"/>
    <property type="evidence" value="ECO:0007669"/>
    <property type="project" value="InterPro"/>
</dbReference>
<dbReference type="GO" id="GO:0000166">
    <property type="term" value="F:nucleotide binding"/>
    <property type="evidence" value="ECO:0007669"/>
    <property type="project" value="UniProtKB-KW"/>
</dbReference>
<evidence type="ECO:0000256" key="1">
    <source>
        <dbReference type="ARBA" id="ARBA00022679"/>
    </source>
</evidence>
<name>A0AAV5T6L1_9BILA</name>
<dbReference type="PANTHER" id="PTHR15045:SF1">
    <property type="entry name" value="FUCOSE-1-PHOSPHATE GUANYLYLTRANSFERASE"/>
    <property type="match status" value="1"/>
</dbReference>
<feature type="domain" description="GDP-fucose pyrophosphorylase" evidence="3">
    <location>
        <begin position="113"/>
        <end position="476"/>
    </location>
</feature>
<evidence type="ECO:0000259" key="3">
    <source>
        <dbReference type="Pfam" id="PF07959"/>
    </source>
</evidence>
<protein>
    <recommendedName>
        <fullName evidence="3">GDP-fucose pyrophosphorylase domain-containing protein</fullName>
    </recommendedName>
</protein>
<dbReference type="Pfam" id="PF07959">
    <property type="entry name" value="Fucose_pyrophosphorylase"/>
    <property type="match status" value="1"/>
</dbReference>
<comment type="caution">
    <text evidence="4">The sequence shown here is derived from an EMBL/GenBank/DDBJ whole genome shotgun (WGS) entry which is preliminary data.</text>
</comment>